<dbReference type="InterPro" id="IPR025201">
    <property type="entry name" value="KdpD_TM"/>
</dbReference>
<dbReference type="GO" id="GO:0052621">
    <property type="term" value="F:diguanylate cyclase activity"/>
    <property type="evidence" value="ECO:0007669"/>
    <property type="project" value="UniProtKB-EC"/>
</dbReference>
<dbReference type="AlphaFoldDB" id="A0A2R5FA54"/>
<dbReference type="InterPro" id="IPR000160">
    <property type="entry name" value="GGDEF_dom"/>
</dbReference>
<dbReference type="Gene3D" id="3.30.70.270">
    <property type="match status" value="1"/>
</dbReference>
<organism evidence="17 18">
    <name type="scientific">Novimethylophilus kurashikiensis</name>
    <dbReference type="NCBI Taxonomy" id="1825523"/>
    <lineage>
        <taxon>Bacteria</taxon>
        <taxon>Pseudomonadati</taxon>
        <taxon>Pseudomonadota</taxon>
        <taxon>Betaproteobacteria</taxon>
        <taxon>Nitrosomonadales</taxon>
        <taxon>Methylophilaceae</taxon>
        <taxon>Novimethylophilus</taxon>
    </lineage>
</organism>
<evidence type="ECO:0000256" key="2">
    <source>
        <dbReference type="ARBA" id="ARBA00012528"/>
    </source>
</evidence>
<dbReference type="Gene3D" id="1.20.120.620">
    <property type="entry name" value="Backbone structure of the membrane domain of e. Coli histidine kinase receptor kdpd"/>
    <property type="match status" value="1"/>
</dbReference>
<proteinExistence type="predicted"/>
<dbReference type="FunFam" id="3.30.450.20:FF:000099">
    <property type="entry name" value="Sensory box sensor histidine kinase"/>
    <property type="match status" value="1"/>
</dbReference>
<dbReference type="Pfam" id="PF00990">
    <property type="entry name" value="GGDEF"/>
    <property type="match status" value="1"/>
</dbReference>
<dbReference type="Gene3D" id="3.30.450.20">
    <property type="entry name" value="PAS domain"/>
    <property type="match status" value="1"/>
</dbReference>
<dbReference type="Pfam" id="PF13493">
    <property type="entry name" value="DUF4118"/>
    <property type="match status" value="1"/>
</dbReference>
<dbReference type="FunFam" id="3.30.70.270:FF:000001">
    <property type="entry name" value="Diguanylate cyclase domain protein"/>
    <property type="match status" value="1"/>
</dbReference>
<dbReference type="GO" id="GO:0005524">
    <property type="term" value="F:ATP binding"/>
    <property type="evidence" value="ECO:0007669"/>
    <property type="project" value="UniProtKB-KW"/>
</dbReference>
<evidence type="ECO:0000313" key="18">
    <source>
        <dbReference type="Proteomes" id="UP000245081"/>
    </source>
</evidence>
<dbReference type="EC" id="2.7.7.65" evidence="2"/>
<dbReference type="InterPro" id="IPR035965">
    <property type="entry name" value="PAS-like_dom_sf"/>
</dbReference>
<evidence type="ECO:0000256" key="10">
    <source>
        <dbReference type="ARBA" id="ARBA00023012"/>
    </source>
</evidence>
<dbReference type="SMART" id="SM00091">
    <property type="entry name" value="PAS"/>
    <property type="match status" value="1"/>
</dbReference>
<keyword evidence="7" id="KW-0418">Kinase</keyword>
<evidence type="ECO:0000256" key="3">
    <source>
        <dbReference type="ARBA" id="ARBA00022553"/>
    </source>
</evidence>
<protein>
    <recommendedName>
        <fullName evidence="2">diguanylate cyclase</fullName>
        <ecNumber evidence="2">2.7.7.65</ecNumber>
    </recommendedName>
</protein>
<feature type="domain" description="PAS" evidence="14">
    <location>
        <begin position="130"/>
        <end position="201"/>
    </location>
</feature>
<comment type="caution">
    <text evidence="17">The sequence shown here is derived from an EMBL/GenBank/DDBJ whole genome shotgun (WGS) entry which is preliminary data.</text>
</comment>
<dbReference type="GO" id="GO:0016301">
    <property type="term" value="F:kinase activity"/>
    <property type="evidence" value="ECO:0007669"/>
    <property type="project" value="UniProtKB-KW"/>
</dbReference>
<comment type="subcellular location">
    <subcellularLocation>
        <location evidence="1">Membrane</location>
        <topology evidence="1">Multi-pass membrane protein</topology>
    </subcellularLocation>
</comment>
<dbReference type="InterPro" id="IPR000014">
    <property type="entry name" value="PAS"/>
</dbReference>
<evidence type="ECO:0000259" key="16">
    <source>
        <dbReference type="PROSITE" id="PS50887"/>
    </source>
</evidence>
<dbReference type="CDD" id="cd01949">
    <property type="entry name" value="GGDEF"/>
    <property type="match status" value="1"/>
</dbReference>
<keyword evidence="10" id="KW-0902">Two-component regulatory system</keyword>
<dbReference type="NCBIfam" id="TIGR00254">
    <property type="entry name" value="GGDEF"/>
    <property type="match status" value="1"/>
</dbReference>
<feature type="transmembrane region" description="Helical" evidence="13">
    <location>
        <begin position="93"/>
        <end position="111"/>
    </location>
</feature>
<evidence type="ECO:0000313" key="17">
    <source>
        <dbReference type="EMBL" id="GBG15096.1"/>
    </source>
</evidence>
<keyword evidence="18" id="KW-1185">Reference proteome</keyword>
<dbReference type="NCBIfam" id="TIGR00229">
    <property type="entry name" value="sensory_box"/>
    <property type="match status" value="1"/>
</dbReference>
<evidence type="ECO:0000259" key="14">
    <source>
        <dbReference type="PROSITE" id="PS50112"/>
    </source>
</evidence>
<evidence type="ECO:0000256" key="12">
    <source>
        <dbReference type="ARBA" id="ARBA00034247"/>
    </source>
</evidence>
<dbReference type="GO" id="GO:1902201">
    <property type="term" value="P:negative regulation of bacterial-type flagellum-dependent cell motility"/>
    <property type="evidence" value="ECO:0007669"/>
    <property type="project" value="TreeGrafter"/>
</dbReference>
<dbReference type="PROSITE" id="PS50887">
    <property type="entry name" value="GGDEF"/>
    <property type="match status" value="1"/>
</dbReference>
<comment type="catalytic activity">
    <reaction evidence="12">
        <text>2 GTP = 3',3'-c-di-GMP + 2 diphosphate</text>
        <dbReference type="Rhea" id="RHEA:24898"/>
        <dbReference type="ChEBI" id="CHEBI:33019"/>
        <dbReference type="ChEBI" id="CHEBI:37565"/>
        <dbReference type="ChEBI" id="CHEBI:58805"/>
        <dbReference type="EC" id="2.7.7.65"/>
    </reaction>
</comment>
<dbReference type="InterPro" id="IPR038318">
    <property type="entry name" value="KdpD_sf"/>
</dbReference>
<feature type="domain" description="PAC" evidence="15">
    <location>
        <begin position="203"/>
        <end position="255"/>
    </location>
</feature>
<evidence type="ECO:0000256" key="6">
    <source>
        <dbReference type="ARBA" id="ARBA00022741"/>
    </source>
</evidence>
<dbReference type="Proteomes" id="UP000245081">
    <property type="component" value="Unassembled WGS sequence"/>
</dbReference>
<accession>A0A2R5FA54</accession>
<dbReference type="InterPro" id="IPR043128">
    <property type="entry name" value="Rev_trsase/Diguanyl_cyclase"/>
</dbReference>
<feature type="domain" description="GGDEF" evidence="16">
    <location>
        <begin position="287"/>
        <end position="421"/>
    </location>
</feature>
<dbReference type="InterPro" id="IPR050469">
    <property type="entry name" value="Diguanylate_Cyclase"/>
</dbReference>
<keyword evidence="4" id="KW-0808">Transferase</keyword>
<keyword evidence="9 13" id="KW-1133">Transmembrane helix</keyword>
<dbReference type="InterPro" id="IPR013655">
    <property type="entry name" value="PAS_fold_3"/>
</dbReference>
<gene>
    <name evidence="17" type="ORF">NMK_2699</name>
</gene>
<evidence type="ECO:0000256" key="8">
    <source>
        <dbReference type="ARBA" id="ARBA00022840"/>
    </source>
</evidence>
<dbReference type="SMART" id="SM00086">
    <property type="entry name" value="PAC"/>
    <property type="match status" value="1"/>
</dbReference>
<feature type="transmembrane region" description="Helical" evidence="13">
    <location>
        <begin position="15"/>
        <end position="37"/>
    </location>
</feature>
<feature type="transmembrane region" description="Helical" evidence="13">
    <location>
        <begin position="43"/>
        <end position="59"/>
    </location>
</feature>
<evidence type="ECO:0000256" key="7">
    <source>
        <dbReference type="ARBA" id="ARBA00022777"/>
    </source>
</evidence>
<name>A0A2R5FA54_9PROT</name>
<dbReference type="CDD" id="cd00130">
    <property type="entry name" value="PAS"/>
    <property type="match status" value="1"/>
</dbReference>
<keyword evidence="8" id="KW-0067">ATP-binding</keyword>
<keyword evidence="6" id="KW-0547">Nucleotide-binding</keyword>
<dbReference type="SUPFAM" id="SSF55073">
    <property type="entry name" value="Nucleotide cyclase"/>
    <property type="match status" value="1"/>
</dbReference>
<evidence type="ECO:0000256" key="5">
    <source>
        <dbReference type="ARBA" id="ARBA00022692"/>
    </source>
</evidence>
<evidence type="ECO:0000256" key="9">
    <source>
        <dbReference type="ARBA" id="ARBA00022989"/>
    </source>
</evidence>
<reference evidence="17 18" key="1">
    <citation type="journal article" date="2018" name="Environ. Microbiol.">
        <title>Isolation and genomic characterization of Novimethylophilus kurashikiensis gen. nov. sp. nov., a new lanthanide-dependent methylotrophic species of Methylophilaceae.</title>
        <authorList>
            <person name="Lv H."/>
            <person name="Sahin N."/>
            <person name="Tani A."/>
        </authorList>
    </citation>
    <scope>NUCLEOTIDE SEQUENCE [LARGE SCALE GENOMIC DNA]</scope>
    <source>
        <strain evidence="17 18">La2-4</strain>
    </source>
</reference>
<dbReference type="GO" id="GO:0005886">
    <property type="term" value="C:plasma membrane"/>
    <property type="evidence" value="ECO:0007669"/>
    <property type="project" value="TreeGrafter"/>
</dbReference>
<dbReference type="InterPro" id="IPR001610">
    <property type="entry name" value="PAC"/>
</dbReference>
<keyword evidence="11 13" id="KW-0472">Membrane</keyword>
<dbReference type="PANTHER" id="PTHR45138">
    <property type="entry name" value="REGULATORY COMPONENTS OF SENSORY TRANSDUCTION SYSTEM"/>
    <property type="match status" value="1"/>
</dbReference>
<keyword evidence="3" id="KW-0597">Phosphoprotein</keyword>
<dbReference type="GO" id="GO:0043709">
    <property type="term" value="P:cell adhesion involved in single-species biofilm formation"/>
    <property type="evidence" value="ECO:0007669"/>
    <property type="project" value="TreeGrafter"/>
</dbReference>
<dbReference type="PANTHER" id="PTHR45138:SF9">
    <property type="entry name" value="DIGUANYLATE CYCLASE DGCM-RELATED"/>
    <property type="match status" value="1"/>
</dbReference>
<dbReference type="Pfam" id="PF08447">
    <property type="entry name" value="PAS_3"/>
    <property type="match status" value="1"/>
</dbReference>
<evidence type="ECO:0000256" key="4">
    <source>
        <dbReference type="ARBA" id="ARBA00022679"/>
    </source>
</evidence>
<keyword evidence="5 13" id="KW-0812">Transmembrane</keyword>
<dbReference type="PROSITE" id="PS50112">
    <property type="entry name" value="PAS"/>
    <property type="match status" value="1"/>
</dbReference>
<dbReference type="SUPFAM" id="SSF55785">
    <property type="entry name" value="PYP-like sensor domain (PAS domain)"/>
    <property type="match status" value="1"/>
</dbReference>
<dbReference type="InterPro" id="IPR000700">
    <property type="entry name" value="PAS-assoc_C"/>
</dbReference>
<evidence type="ECO:0000259" key="15">
    <source>
        <dbReference type="PROSITE" id="PS50113"/>
    </source>
</evidence>
<evidence type="ECO:0000256" key="1">
    <source>
        <dbReference type="ARBA" id="ARBA00004141"/>
    </source>
</evidence>
<dbReference type="GO" id="GO:0000160">
    <property type="term" value="P:phosphorelay signal transduction system"/>
    <property type="evidence" value="ECO:0007669"/>
    <property type="project" value="UniProtKB-KW"/>
</dbReference>
<dbReference type="SMART" id="SM00267">
    <property type="entry name" value="GGDEF"/>
    <property type="match status" value="1"/>
</dbReference>
<dbReference type="InterPro" id="IPR029787">
    <property type="entry name" value="Nucleotide_cyclase"/>
</dbReference>
<evidence type="ECO:0000256" key="11">
    <source>
        <dbReference type="ARBA" id="ARBA00023136"/>
    </source>
</evidence>
<dbReference type="PROSITE" id="PS50113">
    <property type="entry name" value="PAC"/>
    <property type="match status" value="1"/>
</dbReference>
<dbReference type="EMBL" id="BDOQ01000013">
    <property type="protein sequence ID" value="GBG15096.1"/>
    <property type="molecule type" value="Genomic_DNA"/>
</dbReference>
<sequence>MYTWSRIKQLQFRSFPIRLSVALTLLAIGILAGQLILPPNTRTPFITVYPIIILTFYLCGNELGIFNSLASAFLAGFLFIEPIHTFPNKHFDYLILGFFALTCCMIGYLVSRLKLLNEKKQDLILRLMESESHYEALMKATPVGVFETDAKGYCLTVNSKWEEIAGISCIDALGDGWARALHPEDRLKVYQEWQVAALKNDDFTMEFRFQHPDGTVRWVIGLAVPLMDELGKAVGYVGTITDFTPQKAIEASLEYQAQTDALTGLNNRRHFMELAEREINRAKRYEESLTLFILDIDHFKKINDSFGHAAGDFVLKQLGQVCCNSLRSVDIAGRIGGEEFAVLLPETTLEEGKAVANHLREHFMNARMEYPGFDSSQPFTLSVGVASMSQRRTHLASLLAAADAALYEAKNQGRNRVCLAN</sequence>
<evidence type="ECO:0000256" key="13">
    <source>
        <dbReference type="SAM" id="Phobius"/>
    </source>
</evidence>